<evidence type="ECO:0000256" key="9">
    <source>
        <dbReference type="ARBA" id="ARBA00023128"/>
    </source>
</evidence>
<evidence type="ECO:0000256" key="10">
    <source>
        <dbReference type="ARBA" id="ARBA00023212"/>
    </source>
</evidence>
<sequence>MMEGFDKAWGVCCELLSKPEFKAKLAEFVDKNCDVFEADEENKLEYTSIHNQYVEIADDALSDGLIAAMGPDFDMVAFLEAVPGYLEKVAGGGEKTTEATGETVDVLLNFTSFESFKETMLLAKRNKAGGSAAEAGSGNVTLDQEMQDMVKMAEEGEWRTLKKEPWCTCEMATSPTGVETIRCVLDSPLAPDQCLDMTFGTERKEWDDNMRIEKLPNDRYKISVKYPYMPKMEYDVRFLIKRGFPDEGCITWVYRSLKKDGETLDMSAGTAVGKGIIRPKGGGSQLCVIEEMPSMMKYVPTFLLNWFITSFMLKMLQKQEARYKKAKGIA</sequence>
<comment type="similarity">
    <text evidence="5">Belongs to the ARL2BP family.</text>
</comment>
<reference evidence="14" key="1">
    <citation type="submission" date="2021-01" db="EMBL/GenBank/DDBJ databases">
        <authorList>
            <person name="Corre E."/>
            <person name="Pelletier E."/>
            <person name="Niang G."/>
            <person name="Scheremetjew M."/>
            <person name="Finn R."/>
            <person name="Kale V."/>
            <person name="Holt S."/>
            <person name="Cochrane G."/>
            <person name="Meng A."/>
            <person name="Brown T."/>
            <person name="Cohen L."/>
        </authorList>
    </citation>
    <scope>NUCLEOTIDE SEQUENCE</scope>
    <source>
        <strain evidence="14">CCMP443</strain>
    </source>
</reference>
<dbReference type="InterPro" id="IPR038849">
    <property type="entry name" value="ARL2BP"/>
</dbReference>
<evidence type="ECO:0000256" key="11">
    <source>
        <dbReference type="ARBA" id="ARBA00023242"/>
    </source>
</evidence>
<evidence type="ECO:0000256" key="6">
    <source>
        <dbReference type="ARBA" id="ARBA00014849"/>
    </source>
</evidence>
<organism evidence="14">
    <name type="scientific">Hemiselmis tepida</name>
    <dbReference type="NCBI Taxonomy" id="464990"/>
    <lineage>
        <taxon>Eukaryota</taxon>
        <taxon>Cryptophyceae</taxon>
        <taxon>Cryptomonadales</taxon>
        <taxon>Hemiselmidaceae</taxon>
        <taxon>Hemiselmis</taxon>
    </lineage>
</organism>
<proteinExistence type="inferred from homology"/>
<accession>A0A7S0VE29</accession>
<feature type="domain" description="BART" evidence="13">
    <location>
        <begin position="6"/>
        <end position="127"/>
    </location>
</feature>
<evidence type="ECO:0000256" key="5">
    <source>
        <dbReference type="ARBA" id="ARBA00009880"/>
    </source>
</evidence>
<evidence type="ECO:0000256" key="4">
    <source>
        <dbReference type="ARBA" id="ARBA00004569"/>
    </source>
</evidence>
<gene>
    <name evidence="14" type="ORF">HTEP1355_LOCUS3620</name>
</gene>
<evidence type="ECO:0000313" key="14">
    <source>
        <dbReference type="EMBL" id="CAD8784373.1"/>
    </source>
</evidence>
<dbReference type="InterPro" id="IPR023379">
    <property type="entry name" value="BART_dom"/>
</dbReference>
<keyword evidence="12" id="KW-0966">Cell projection</keyword>
<keyword evidence="10" id="KW-0206">Cytoskeleton</keyword>
<dbReference type="Pfam" id="PF11527">
    <property type="entry name" value="ARL2_Bind_BART"/>
    <property type="match status" value="1"/>
</dbReference>
<dbReference type="GO" id="GO:0005758">
    <property type="term" value="C:mitochondrial intermembrane space"/>
    <property type="evidence" value="ECO:0007669"/>
    <property type="project" value="UniProtKB-SubCell"/>
</dbReference>
<evidence type="ECO:0000256" key="2">
    <source>
        <dbReference type="ARBA" id="ARBA00004123"/>
    </source>
</evidence>
<evidence type="ECO:0000256" key="3">
    <source>
        <dbReference type="ARBA" id="ARBA00004300"/>
    </source>
</evidence>
<dbReference type="PANTHER" id="PTHR15487">
    <property type="entry name" value="ADP-RIBOSYLATION FACTOR-LIKE PROTEIN 2-BINDING PROTEIN"/>
    <property type="match status" value="1"/>
</dbReference>
<name>A0A7S0VE29_9CRYP</name>
<comment type="subcellular location">
    <subcellularLocation>
        <location evidence="1">Cytoplasm</location>
        <location evidence="1">Cytoskeleton</location>
        <location evidence="1">Cilium basal body</location>
    </subcellularLocation>
    <subcellularLocation>
        <location evidence="3">Cytoplasm</location>
        <location evidence="3">Cytoskeleton</location>
        <location evidence="3">Microtubule organizing center</location>
        <location evidence="3">Centrosome</location>
    </subcellularLocation>
    <subcellularLocation>
        <location evidence="4">Mitochondrion intermembrane space</location>
    </subcellularLocation>
    <subcellularLocation>
        <location evidence="2">Nucleus</location>
    </subcellularLocation>
</comment>
<evidence type="ECO:0000256" key="1">
    <source>
        <dbReference type="ARBA" id="ARBA00004120"/>
    </source>
</evidence>
<dbReference type="PANTHER" id="PTHR15487:SF4">
    <property type="entry name" value="ADP-RIBOSYLATION FACTOR-LIKE PROTEIN 2-BINDING PROTEIN"/>
    <property type="match status" value="1"/>
</dbReference>
<dbReference type="EMBL" id="HBFN01006118">
    <property type="protein sequence ID" value="CAD8784373.1"/>
    <property type="molecule type" value="Transcribed_RNA"/>
</dbReference>
<dbReference type="Gene3D" id="1.20.1520.10">
    <property type="entry name" value="ADP-ribosylation factor-like 2-binding protein, domain"/>
    <property type="match status" value="1"/>
</dbReference>
<protein>
    <recommendedName>
        <fullName evidence="6">ADP-ribosylation factor-like protein 2-binding protein</fullName>
    </recommendedName>
</protein>
<evidence type="ECO:0000259" key="13">
    <source>
        <dbReference type="Pfam" id="PF11527"/>
    </source>
</evidence>
<keyword evidence="9" id="KW-0496">Mitochondrion</keyword>
<evidence type="ECO:0000256" key="8">
    <source>
        <dbReference type="ARBA" id="ARBA00023069"/>
    </source>
</evidence>
<dbReference type="SUPFAM" id="SSF55961">
    <property type="entry name" value="Bet v1-like"/>
    <property type="match status" value="1"/>
</dbReference>
<keyword evidence="8" id="KW-0969">Cilium</keyword>
<keyword evidence="11" id="KW-0539">Nucleus</keyword>
<dbReference type="AlphaFoldDB" id="A0A7S0VE29"/>
<dbReference type="GO" id="GO:0005634">
    <property type="term" value="C:nucleus"/>
    <property type="evidence" value="ECO:0007669"/>
    <property type="project" value="UniProtKB-SubCell"/>
</dbReference>
<evidence type="ECO:0000256" key="7">
    <source>
        <dbReference type="ARBA" id="ARBA00022490"/>
    </source>
</evidence>
<dbReference type="GO" id="GO:0051457">
    <property type="term" value="P:maintenance of protein location in nucleus"/>
    <property type="evidence" value="ECO:0007669"/>
    <property type="project" value="TreeGrafter"/>
</dbReference>
<evidence type="ECO:0000256" key="12">
    <source>
        <dbReference type="ARBA" id="ARBA00023273"/>
    </source>
</evidence>
<dbReference type="GO" id="GO:0005813">
    <property type="term" value="C:centrosome"/>
    <property type="evidence" value="ECO:0007669"/>
    <property type="project" value="UniProtKB-SubCell"/>
</dbReference>
<dbReference type="InterPro" id="IPR042541">
    <property type="entry name" value="BART_sf"/>
</dbReference>
<keyword evidence="7" id="KW-0963">Cytoplasm</keyword>